<dbReference type="RefSeq" id="WP_168757758.1">
    <property type="nucleotide sequence ID" value="NZ_CP051487.1"/>
</dbReference>
<protein>
    <submittedName>
        <fullName evidence="1">Uncharacterized protein</fullName>
    </submittedName>
</protein>
<dbReference type="AlphaFoldDB" id="A0AAE6ZU59"/>
<evidence type="ECO:0000313" key="1">
    <source>
        <dbReference type="EMBL" id="QJC78933.1"/>
    </source>
</evidence>
<dbReference type="Proteomes" id="UP000501367">
    <property type="component" value="Chromosome"/>
</dbReference>
<proteinExistence type="predicted"/>
<sequence length="152" mass="16467">MKIVEIIEHVELYWSNDRWNLSLSGSAEGFARIARGLIYDRTGSFYIAQNEGLINFCSAGSDGACGGSFTMRDGSIENVVGAWSSNSDSVFKATGIDSVSASFNNQVIALSIPALKAIGVRFGFVINEVTDAYRHHITPIPPATRMTLVDRS</sequence>
<reference evidence="1 2" key="1">
    <citation type="submission" date="2020-04" db="EMBL/GenBank/DDBJ databases">
        <authorList>
            <person name="Yao Y."/>
            <person name="He Z."/>
        </authorList>
    </citation>
    <scope>NUCLEOTIDE SEQUENCE [LARGE SCALE GENOMIC DNA]</scope>
    <source>
        <strain evidence="1 2">CY-1</strain>
    </source>
</reference>
<organism evidence="1 2">
    <name type="scientific">Pseudomonas umsongensis</name>
    <dbReference type="NCBI Taxonomy" id="198618"/>
    <lineage>
        <taxon>Bacteria</taxon>
        <taxon>Pseudomonadati</taxon>
        <taxon>Pseudomonadota</taxon>
        <taxon>Gammaproteobacteria</taxon>
        <taxon>Pseudomonadales</taxon>
        <taxon>Pseudomonadaceae</taxon>
        <taxon>Pseudomonas</taxon>
    </lineage>
</organism>
<evidence type="ECO:0000313" key="2">
    <source>
        <dbReference type="Proteomes" id="UP000501367"/>
    </source>
</evidence>
<dbReference type="GeneID" id="72194234"/>
<gene>
    <name evidence="1" type="ORF">HGP31_11630</name>
</gene>
<dbReference type="EMBL" id="CP051487">
    <property type="protein sequence ID" value="QJC78933.1"/>
    <property type="molecule type" value="Genomic_DNA"/>
</dbReference>
<dbReference type="KEGG" id="pum:HGP31_11630"/>
<name>A0AAE6ZU59_9PSED</name>
<accession>A0AAE6ZU59</accession>